<dbReference type="EMBL" id="LN831788">
    <property type="protein sequence ID" value="CQR59188.1"/>
    <property type="molecule type" value="Genomic_DNA"/>
</dbReference>
<reference evidence="3" key="1">
    <citation type="submission" date="2015-02" db="EMBL/GenBank/DDBJ databases">
        <authorList>
            <person name="Gomez-Escribano P.J."/>
        </authorList>
    </citation>
    <scope>NUCLEOTIDE SEQUENCE [LARGE SCALE GENOMIC DNA]</scope>
    <source>
        <strain evidence="3">C34 (DSM 42122 / NRRL B-24963)</strain>
        <plasmid evidence="3">pSLE1</plasmid>
    </source>
</reference>
<keyword evidence="2" id="KW-0614">Plasmid</keyword>
<feature type="region of interest" description="Disordered" evidence="1">
    <location>
        <begin position="16"/>
        <end position="39"/>
    </location>
</feature>
<evidence type="ECO:0000256" key="1">
    <source>
        <dbReference type="SAM" id="MobiDB-lite"/>
    </source>
</evidence>
<dbReference type="AlphaFoldDB" id="A0A0F7VM99"/>
<protein>
    <submittedName>
        <fullName evidence="2">Sle1_021 protein</fullName>
    </submittedName>
</protein>
<name>A0A0F7VM99_STRLW</name>
<dbReference type="Proteomes" id="UP000035016">
    <property type="component" value="Plasmid pSLE1"/>
</dbReference>
<evidence type="ECO:0000313" key="3">
    <source>
        <dbReference type="Proteomes" id="UP000035016"/>
    </source>
</evidence>
<organism evidence="2 3">
    <name type="scientific">Streptomyces leeuwenhoekii</name>
    <dbReference type="NCBI Taxonomy" id="1437453"/>
    <lineage>
        <taxon>Bacteria</taxon>
        <taxon>Bacillati</taxon>
        <taxon>Actinomycetota</taxon>
        <taxon>Actinomycetes</taxon>
        <taxon>Kitasatosporales</taxon>
        <taxon>Streptomycetaceae</taxon>
        <taxon>Streptomyces</taxon>
    </lineage>
</organism>
<accession>A0A0F7VM99</accession>
<gene>
    <name evidence="2" type="ORF">sle1_021</name>
</gene>
<geneLocation type="plasmid" evidence="2 3">
    <name>pSLE1</name>
</geneLocation>
<dbReference type="PATRIC" id="fig|1437453.6.peg.7146"/>
<proteinExistence type="predicted"/>
<sequence>MALVAGEYEFTCDECDGDGSVQVTQPPEEEGGEPTLGWGSCDDCFGEGRLLVDEEEAAEKIRWGQTPTRTPAAS</sequence>
<dbReference type="KEGG" id="sle:sle1_021"/>
<evidence type="ECO:0000313" key="2">
    <source>
        <dbReference type="EMBL" id="CQR59188.1"/>
    </source>
</evidence>